<evidence type="ECO:0000256" key="1">
    <source>
        <dbReference type="SAM" id="MobiDB-lite"/>
    </source>
</evidence>
<dbReference type="AlphaFoldDB" id="A0A9J6GSM3"/>
<feature type="region of interest" description="Disordered" evidence="1">
    <location>
        <begin position="84"/>
        <end position="106"/>
    </location>
</feature>
<accession>A0A9J6GSM3</accession>
<sequence length="106" mass="11864">MIVEPPNSPAVGYCRPVTTTLAIPAVRVCMASLVPRKNRLSMQSSSVEKRFSIRPRGVQSKKDTGLNSTHRTIELCRRLDRFRKATAKTKDPSQPKSTVKDEVIKI</sequence>
<keyword evidence="3" id="KW-1185">Reference proteome</keyword>
<proteinExistence type="predicted"/>
<evidence type="ECO:0000313" key="3">
    <source>
        <dbReference type="Proteomes" id="UP000821853"/>
    </source>
</evidence>
<evidence type="ECO:0000313" key="2">
    <source>
        <dbReference type="EMBL" id="KAH9378442.1"/>
    </source>
</evidence>
<gene>
    <name evidence="2" type="ORF">HPB48_013928</name>
</gene>
<comment type="caution">
    <text evidence="2">The sequence shown here is derived from an EMBL/GenBank/DDBJ whole genome shotgun (WGS) entry which is preliminary data.</text>
</comment>
<protein>
    <submittedName>
        <fullName evidence="2">Uncharacterized protein</fullName>
    </submittedName>
</protein>
<feature type="region of interest" description="Disordered" evidence="1">
    <location>
        <begin position="39"/>
        <end position="70"/>
    </location>
</feature>
<dbReference type="VEuPathDB" id="VectorBase:HLOH_063796"/>
<organism evidence="2 3">
    <name type="scientific">Haemaphysalis longicornis</name>
    <name type="common">Bush tick</name>
    <dbReference type="NCBI Taxonomy" id="44386"/>
    <lineage>
        <taxon>Eukaryota</taxon>
        <taxon>Metazoa</taxon>
        <taxon>Ecdysozoa</taxon>
        <taxon>Arthropoda</taxon>
        <taxon>Chelicerata</taxon>
        <taxon>Arachnida</taxon>
        <taxon>Acari</taxon>
        <taxon>Parasitiformes</taxon>
        <taxon>Ixodida</taxon>
        <taxon>Ixodoidea</taxon>
        <taxon>Ixodidae</taxon>
        <taxon>Haemaphysalinae</taxon>
        <taxon>Haemaphysalis</taxon>
    </lineage>
</organism>
<dbReference type="Proteomes" id="UP000821853">
    <property type="component" value="Unassembled WGS sequence"/>
</dbReference>
<name>A0A9J6GSM3_HAELO</name>
<reference evidence="2 3" key="1">
    <citation type="journal article" date="2020" name="Cell">
        <title>Large-Scale Comparative Analyses of Tick Genomes Elucidate Their Genetic Diversity and Vector Capacities.</title>
        <authorList>
            <consortium name="Tick Genome and Microbiome Consortium (TIGMIC)"/>
            <person name="Jia N."/>
            <person name="Wang J."/>
            <person name="Shi W."/>
            <person name="Du L."/>
            <person name="Sun Y."/>
            <person name="Zhan W."/>
            <person name="Jiang J.F."/>
            <person name="Wang Q."/>
            <person name="Zhang B."/>
            <person name="Ji P."/>
            <person name="Bell-Sakyi L."/>
            <person name="Cui X.M."/>
            <person name="Yuan T.T."/>
            <person name="Jiang B.G."/>
            <person name="Yang W.F."/>
            <person name="Lam T.T."/>
            <person name="Chang Q.C."/>
            <person name="Ding S.J."/>
            <person name="Wang X.J."/>
            <person name="Zhu J.G."/>
            <person name="Ruan X.D."/>
            <person name="Zhao L."/>
            <person name="Wei J.T."/>
            <person name="Ye R.Z."/>
            <person name="Que T.C."/>
            <person name="Du C.H."/>
            <person name="Zhou Y.H."/>
            <person name="Cheng J.X."/>
            <person name="Dai P.F."/>
            <person name="Guo W.B."/>
            <person name="Han X.H."/>
            <person name="Huang E.J."/>
            <person name="Li L.F."/>
            <person name="Wei W."/>
            <person name="Gao Y.C."/>
            <person name="Liu J.Z."/>
            <person name="Shao H.Z."/>
            <person name="Wang X."/>
            <person name="Wang C.C."/>
            <person name="Yang T.C."/>
            <person name="Huo Q.B."/>
            <person name="Li W."/>
            <person name="Chen H.Y."/>
            <person name="Chen S.E."/>
            <person name="Zhou L.G."/>
            <person name="Ni X.B."/>
            <person name="Tian J.H."/>
            <person name="Sheng Y."/>
            <person name="Liu T."/>
            <person name="Pan Y.S."/>
            <person name="Xia L.Y."/>
            <person name="Li J."/>
            <person name="Zhao F."/>
            <person name="Cao W.C."/>
        </authorList>
    </citation>
    <scope>NUCLEOTIDE SEQUENCE [LARGE SCALE GENOMIC DNA]</scope>
    <source>
        <strain evidence="2">HaeL-2018</strain>
    </source>
</reference>
<dbReference type="EMBL" id="JABSTR010000008">
    <property type="protein sequence ID" value="KAH9378442.1"/>
    <property type="molecule type" value="Genomic_DNA"/>
</dbReference>